<evidence type="ECO:0000259" key="2">
    <source>
        <dbReference type="PROSITE" id="PS50020"/>
    </source>
</evidence>
<feature type="compositionally biased region" description="Polar residues" evidence="1">
    <location>
        <begin position="966"/>
        <end position="979"/>
    </location>
</feature>
<feature type="compositionally biased region" description="Low complexity" evidence="1">
    <location>
        <begin position="385"/>
        <end position="401"/>
    </location>
</feature>
<feature type="compositionally biased region" description="Polar residues" evidence="1">
    <location>
        <begin position="461"/>
        <end position="492"/>
    </location>
</feature>
<evidence type="ECO:0000313" key="3">
    <source>
        <dbReference type="EMBL" id="VEU34893.1"/>
    </source>
</evidence>
<feature type="compositionally biased region" description="Polar residues" evidence="1">
    <location>
        <begin position="639"/>
        <end position="656"/>
    </location>
</feature>
<protein>
    <recommendedName>
        <fullName evidence="2">WW domain-containing protein</fullName>
    </recommendedName>
</protein>
<dbReference type="SMART" id="SM00248">
    <property type="entry name" value="ANK"/>
    <property type="match status" value="2"/>
</dbReference>
<dbReference type="PROSITE" id="PS01159">
    <property type="entry name" value="WW_DOMAIN_1"/>
    <property type="match status" value="8"/>
</dbReference>
<sequence>MLAWASDQIEKISQTVAPPPTDAAGRFSYAVSRNDENSAMGCIAAIDPIQTVVNQSKGWFPIHMACQYSMVRLVRLLMNQPGLSIQQPDYSGCTPLHHACMSTQRSTALEVVKMLITEYQADPCAKNSQGQTPYDLATLDSIRQYLLPIQLQRETQHALDNGGVGLAPGIDLGGLKINRSNMAPPPQFGGAGLAAAPVVQSQTPGPAYAATPTPSAHPAPAPASVPSRRSSTRSTSSDENSRYSRTGGSSLAVYSKYKADGFHSSSSDVNLQRKYGHAGANESSSVEPPPNSGNAPSSGNLGPNPFSGAMSLSGTSRYASYGQTAAAAPAPASGPAYGYVHPGAGTTEAPKFFIPGAAAAPTPAASEVASSFMPPPPYSGVKVEAPAASPTAGASPAVASPFATPGPAANNLFDSPPGAAAPTLESEEPKGEPQPQQQSAIPTEAESGADAAESDWVETTDPASGQTYYFNTKTNETSWDNPNAATTATEQESTGDSDWAELVDPSSGQTYYYNEKTGETSWEKPATSNGENTGAATDATRDMEPSQWVEATDPGSGNTYYYNSTTGETSWEKPAELNAEPESPGKENAQGDNAGSVTDPVEEPKEEEPSPAVDAPSDPVKEEADATAEGAESPWSEATDPNTGNTYYYNSVTGETSWEKPVEMKAEQESQSTTVDDTTPPEETEGDDAGTATDPAEEPKEEESAPEVDPPSEPVKEEANTPHEEETKATKEEVVANEAGTRSPWSEAADPSTGKTYYYNSVTGETSWEKPAELNAEQESPSTEDTPGDNAASVTDPVEEPKEEETSPEVDTPSDPVKEEADATPENKTEATEEEVSAKVEGTKSPWSEAADPSTGKTYYYNSVTGETSWEKPAEFEDEKAPVIPDTATAEETTANNAGANNPVEEATEEKKTEEETSPEVDTPSDTVKEEADATPENKTEATEEEVSAKEVATESPWSEAADPSTGKTYYYNSVTGETSWEKPAELSLAADTTTPEEAEANETATSSHPVDEVTEEKPNAEVEKSQEEPKSDGAGDLAQGWQEVQDPNTGKCYYFNQETQETTWEKPTVSSTEVSGTDDAPSSSDEQNDWVETLDPSSGKSYYYNTKTCETTWEKTEVLSGQKDSASATTDDATGVANASPVEDTSAPPAVENSADSVESSGVQANTSPFGKGHVRDQSAEDIFASPPVSDGPPASFPVAAPGQEPTVSESVATTAQDLFGAGPATTEASEPAKTTTEEENLPKPPLSSECAEDTSEMEDGEMTDIPLSPEPVMLNKAAKKLPDIPDIPSKTEAPAATEPVAAPTNDLFAAIGMPPPPFQSRR</sequence>
<evidence type="ECO:0000313" key="4">
    <source>
        <dbReference type="Proteomes" id="UP000291116"/>
    </source>
</evidence>
<dbReference type="Proteomes" id="UP000291116">
    <property type="component" value="Unassembled WGS sequence"/>
</dbReference>
<dbReference type="InterPro" id="IPR002110">
    <property type="entry name" value="Ankyrin_rpt"/>
</dbReference>
<feature type="region of interest" description="Disordered" evidence="1">
    <location>
        <begin position="383"/>
        <end position="1270"/>
    </location>
</feature>
<dbReference type="InterPro" id="IPR036020">
    <property type="entry name" value="WW_dom_sf"/>
</dbReference>
<feature type="compositionally biased region" description="Low complexity" evidence="1">
    <location>
        <begin position="204"/>
        <end position="214"/>
    </location>
</feature>
<feature type="compositionally biased region" description="Polar residues" evidence="1">
    <location>
        <begin position="1123"/>
        <end position="1133"/>
    </location>
</feature>
<dbReference type="PANTHER" id="PTHR47852">
    <property type="entry name" value="OS06G0298400 PROTEIN"/>
    <property type="match status" value="1"/>
</dbReference>
<feature type="compositionally biased region" description="Basic and acidic residues" evidence="1">
    <location>
        <begin position="927"/>
        <end position="953"/>
    </location>
</feature>
<feature type="domain" description="WW" evidence="2">
    <location>
        <begin position="1036"/>
        <end position="1070"/>
    </location>
</feature>
<feature type="compositionally biased region" description="Acidic residues" evidence="1">
    <location>
        <begin position="797"/>
        <end position="808"/>
    </location>
</feature>
<name>A0A448YYL0_9STRA</name>
<feature type="domain" description="WW" evidence="2">
    <location>
        <begin position="952"/>
        <end position="986"/>
    </location>
</feature>
<dbReference type="PANTHER" id="PTHR47852:SF2">
    <property type="entry name" value="WW DOMAIN-CONTAINING PROTEIN"/>
    <property type="match status" value="1"/>
</dbReference>
<dbReference type="EMBL" id="CAACVS010000042">
    <property type="protein sequence ID" value="VEU34893.1"/>
    <property type="molecule type" value="Genomic_DNA"/>
</dbReference>
<gene>
    <name evidence="3" type="ORF">PSNMU_V1.4_AUG-EV-PASAV3_0016130</name>
</gene>
<feature type="compositionally biased region" description="Acidic residues" evidence="1">
    <location>
        <begin position="1252"/>
        <end position="1264"/>
    </location>
</feature>
<feature type="compositionally biased region" description="Low complexity" evidence="1">
    <location>
        <begin position="887"/>
        <end position="902"/>
    </location>
</feature>
<dbReference type="SUPFAM" id="SSF51045">
    <property type="entry name" value="WW domain"/>
    <property type="match status" value="9"/>
</dbReference>
<feature type="compositionally biased region" description="Basic and acidic residues" evidence="1">
    <location>
        <begin position="714"/>
        <end position="734"/>
    </location>
</feature>
<feature type="domain" description="WW" evidence="2">
    <location>
        <begin position="450"/>
        <end position="484"/>
    </location>
</feature>
<reference evidence="3 4" key="1">
    <citation type="submission" date="2019-01" db="EMBL/GenBank/DDBJ databases">
        <authorList>
            <person name="Ferrante I. M."/>
        </authorList>
    </citation>
    <scope>NUCLEOTIDE SEQUENCE [LARGE SCALE GENOMIC DNA]</scope>
    <source>
        <strain evidence="3 4">B856</strain>
    </source>
</reference>
<proteinExistence type="predicted"/>
<dbReference type="Pfam" id="PF12796">
    <property type="entry name" value="Ank_2"/>
    <property type="match status" value="1"/>
</dbReference>
<feature type="compositionally biased region" description="Polar residues" evidence="1">
    <location>
        <begin position="1069"/>
        <end position="1086"/>
    </location>
</feature>
<feature type="region of interest" description="Disordered" evidence="1">
    <location>
        <begin position="275"/>
        <end position="308"/>
    </location>
</feature>
<feature type="domain" description="WW" evidence="2">
    <location>
        <begin position="739"/>
        <end position="773"/>
    </location>
</feature>
<feature type="compositionally biased region" description="Polar residues" evidence="1">
    <location>
        <begin position="1207"/>
        <end position="1218"/>
    </location>
</feature>
<feature type="domain" description="WW" evidence="2">
    <location>
        <begin position="542"/>
        <end position="576"/>
    </location>
</feature>
<feature type="compositionally biased region" description="Polar residues" evidence="1">
    <location>
        <begin position="526"/>
        <end position="535"/>
    </location>
</feature>
<feature type="compositionally biased region" description="Basic and acidic residues" evidence="1">
    <location>
        <begin position="657"/>
        <end position="668"/>
    </location>
</feature>
<dbReference type="CDD" id="cd00201">
    <property type="entry name" value="WW"/>
    <property type="match status" value="9"/>
</dbReference>
<feature type="compositionally biased region" description="Basic and acidic residues" evidence="1">
    <location>
        <begin position="1010"/>
        <end position="1034"/>
    </location>
</feature>
<feature type="compositionally biased region" description="Polar residues" evidence="1">
    <location>
        <begin position="753"/>
        <end position="766"/>
    </location>
</feature>
<feature type="compositionally biased region" description="Polar residues" evidence="1">
    <location>
        <begin position="855"/>
        <end position="868"/>
    </location>
</feature>
<feature type="compositionally biased region" description="Acidic residues" evidence="1">
    <location>
        <begin position="695"/>
        <end position="706"/>
    </location>
</feature>
<feature type="compositionally biased region" description="Basic and acidic residues" evidence="1">
    <location>
        <begin position="816"/>
        <end position="842"/>
    </location>
</feature>
<feature type="compositionally biased region" description="Polar residues" evidence="1">
    <location>
        <begin position="1155"/>
        <end position="1170"/>
    </location>
</feature>
<dbReference type="SUPFAM" id="SSF48403">
    <property type="entry name" value="Ankyrin repeat"/>
    <property type="match status" value="1"/>
</dbReference>
<dbReference type="Pfam" id="PF00397">
    <property type="entry name" value="WW"/>
    <property type="match status" value="9"/>
</dbReference>
<feature type="compositionally biased region" description="Acidic residues" evidence="1">
    <location>
        <begin position="679"/>
        <end position="688"/>
    </location>
</feature>
<dbReference type="Gene3D" id="1.25.40.20">
    <property type="entry name" value="Ankyrin repeat-containing domain"/>
    <property type="match status" value="1"/>
</dbReference>
<dbReference type="OrthoDB" id="20872at2759"/>
<feature type="domain" description="WW" evidence="2">
    <location>
        <begin position="629"/>
        <end position="663"/>
    </location>
</feature>
<accession>A0A448YYL0</accession>
<dbReference type="PROSITE" id="PS50020">
    <property type="entry name" value="WW_DOMAIN_2"/>
    <property type="match status" value="9"/>
</dbReference>
<feature type="compositionally biased region" description="Polar residues" evidence="1">
    <location>
        <begin position="1096"/>
        <end position="1106"/>
    </location>
</feature>
<feature type="compositionally biased region" description="Low complexity" evidence="1">
    <location>
        <begin position="224"/>
        <end position="237"/>
    </location>
</feature>
<feature type="domain" description="WW" evidence="2">
    <location>
        <begin position="1085"/>
        <end position="1119"/>
    </location>
</feature>
<keyword evidence="4" id="KW-1185">Reference proteome</keyword>
<feature type="region of interest" description="Disordered" evidence="1">
    <location>
        <begin position="204"/>
        <end position="247"/>
    </location>
</feature>
<dbReference type="InterPro" id="IPR001202">
    <property type="entry name" value="WW_dom"/>
</dbReference>
<evidence type="ECO:0000256" key="1">
    <source>
        <dbReference type="SAM" id="MobiDB-lite"/>
    </source>
</evidence>
<feature type="compositionally biased region" description="Low complexity" evidence="1">
    <location>
        <begin position="281"/>
        <end position="305"/>
    </location>
</feature>
<dbReference type="SMART" id="SM00456">
    <property type="entry name" value="WW"/>
    <property type="match status" value="9"/>
</dbReference>
<feature type="compositionally biased region" description="Low complexity" evidence="1">
    <location>
        <begin position="433"/>
        <end position="451"/>
    </location>
</feature>
<feature type="compositionally biased region" description="Basic and acidic residues" evidence="1">
    <location>
        <begin position="869"/>
        <end position="881"/>
    </location>
</feature>
<feature type="domain" description="WW" evidence="2">
    <location>
        <begin position="493"/>
        <end position="527"/>
    </location>
</feature>
<organism evidence="3 4">
    <name type="scientific">Pseudo-nitzschia multistriata</name>
    <dbReference type="NCBI Taxonomy" id="183589"/>
    <lineage>
        <taxon>Eukaryota</taxon>
        <taxon>Sar</taxon>
        <taxon>Stramenopiles</taxon>
        <taxon>Ochrophyta</taxon>
        <taxon>Bacillariophyta</taxon>
        <taxon>Bacillariophyceae</taxon>
        <taxon>Bacillariophycidae</taxon>
        <taxon>Bacillariales</taxon>
        <taxon>Bacillariaceae</taxon>
        <taxon>Pseudo-nitzschia</taxon>
    </lineage>
</organism>
<dbReference type="Gene3D" id="2.20.70.10">
    <property type="match status" value="9"/>
</dbReference>
<dbReference type="InterPro" id="IPR036770">
    <property type="entry name" value="Ankyrin_rpt-contain_sf"/>
</dbReference>
<feature type="compositionally biased region" description="Polar residues" evidence="1">
    <location>
        <begin position="555"/>
        <end position="569"/>
    </location>
</feature>
<feature type="domain" description="WW" evidence="2">
    <location>
        <begin position="841"/>
        <end position="875"/>
    </location>
</feature>